<accession>G5JY42</accession>
<protein>
    <submittedName>
        <fullName evidence="1">Uncharacterized protein</fullName>
    </submittedName>
</protein>
<comment type="caution">
    <text evidence="1">The sequence shown here is derived from an EMBL/GenBank/DDBJ whole genome shotgun (WGS) entry which is preliminary data.</text>
</comment>
<gene>
    <name evidence="1" type="ORF">STRMA_0102</name>
</gene>
<name>G5JY42_9STRE</name>
<evidence type="ECO:0000313" key="1">
    <source>
        <dbReference type="EMBL" id="EHJ51671.1"/>
    </source>
</evidence>
<keyword evidence="2" id="KW-1185">Reference proteome</keyword>
<dbReference type="AlphaFoldDB" id="G5JY42"/>
<sequence>MGYNKCLTIAQQAIQVVLDNYQEQLKQLHIKIEERLNYD</sequence>
<organism evidence="1 2">
    <name type="scientific">Streptococcus macacae NCTC 11558</name>
    <dbReference type="NCBI Taxonomy" id="764298"/>
    <lineage>
        <taxon>Bacteria</taxon>
        <taxon>Bacillati</taxon>
        <taxon>Bacillota</taxon>
        <taxon>Bacilli</taxon>
        <taxon>Lactobacillales</taxon>
        <taxon>Streptococcaceae</taxon>
        <taxon>Streptococcus</taxon>
    </lineage>
</organism>
<dbReference type="STRING" id="764298.STRMA_0102"/>
<proteinExistence type="predicted"/>
<evidence type="ECO:0000313" key="2">
    <source>
        <dbReference type="Proteomes" id="UP000003573"/>
    </source>
</evidence>
<dbReference type="EMBL" id="AEUW02000001">
    <property type="protein sequence ID" value="EHJ51671.1"/>
    <property type="molecule type" value="Genomic_DNA"/>
</dbReference>
<reference evidence="1 2" key="1">
    <citation type="journal article" date="2014" name="Int. J. Syst. Evol. Microbiol.">
        <title>Phylogenomics and the dynamic genome evolution of the genus Streptococcus.</title>
        <authorList>
            <consortium name="The Broad Institute Genome Sequencing Platform"/>
            <person name="Richards V.P."/>
            <person name="Palmer S.R."/>
            <person name="Pavinski Bitar P.D."/>
            <person name="Qin X."/>
            <person name="Weinstock G.M."/>
            <person name="Highlander S.K."/>
            <person name="Town C.D."/>
            <person name="Burne R.A."/>
            <person name="Stanhope M.J."/>
        </authorList>
    </citation>
    <scope>NUCLEOTIDE SEQUENCE [LARGE SCALE GENOMIC DNA]</scope>
    <source>
        <strain evidence="1 2">NCTC 11558</strain>
    </source>
</reference>
<dbReference type="Proteomes" id="UP000003573">
    <property type="component" value="Unassembled WGS sequence"/>
</dbReference>